<name>A0A158CFW0_9BURK</name>
<dbReference type="InterPro" id="IPR023214">
    <property type="entry name" value="HAD_sf"/>
</dbReference>
<proteinExistence type="predicted"/>
<organism evidence="2 3">
    <name type="scientific">Caballeronia calidae</name>
    <dbReference type="NCBI Taxonomy" id="1777139"/>
    <lineage>
        <taxon>Bacteria</taxon>
        <taxon>Pseudomonadati</taxon>
        <taxon>Pseudomonadota</taxon>
        <taxon>Betaproteobacteria</taxon>
        <taxon>Burkholderiales</taxon>
        <taxon>Burkholderiaceae</taxon>
        <taxon>Caballeronia</taxon>
    </lineage>
</organism>
<dbReference type="SUPFAM" id="SSF56784">
    <property type="entry name" value="HAD-like"/>
    <property type="match status" value="1"/>
</dbReference>
<dbReference type="Gene3D" id="3.40.50.1000">
    <property type="entry name" value="HAD superfamily/HAD-like"/>
    <property type="match status" value="1"/>
</dbReference>
<gene>
    <name evidence="2" type="ORF">AWB78_03894</name>
</gene>
<evidence type="ECO:0000313" key="2">
    <source>
        <dbReference type="EMBL" id="SAK81151.1"/>
    </source>
</evidence>
<dbReference type="SFLD" id="SFLDS00003">
    <property type="entry name" value="Haloacid_Dehalogenase"/>
    <property type="match status" value="1"/>
</dbReference>
<dbReference type="SFLD" id="SFLDG01129">
    <property type="entry name" value="C1.5:_HAD__Beta-PGM__Phosphata"/>
    <property type="match status" value="1"/>
</dbReference>
<accession>A0A158CFW0</accession>
<dbReference type="PANTHER" id="PTHR43316">
    <property type="entry name" value="HYDROLASE, HALOACID DELAHOGENASE-RELATED"/>
    <property type="match status" value="1"/>
</dbReference>
<evidence type="ECO:0000256" key="1">
    <source>
        <dbReference type="ARBA" id="ARBA00022801"/>
    </source>
</evidence>
<dbReference type="InterPro" id="IPR006328">
    <property type="entry name" value="2-HAD"/>
</dbReference>
<dbReference type="Proteomes" id="UP000071859">
    <property type="component" value="Unassembled WGS sequence"/>
</dbReference>
<dbReference type="Pfam" id="PF00702">
    <property type="entry name" value="Hydrolase"/>
    <property type="match status" value="1"/>
</dbReference>
<evidence type="ECO:0000313" key="3">
    <source>
        <dbReference type="Proteomes" id="UP000071859"/>
    </source>
</evidence>
<reference evidence="2" key="1">
    <citation type="submission" date="2016-01" db="EMBL/GenBank/DDBJ databases">
        <authorList>
            <person name="Peeters C."/>
        </authorList>
    </citation>
    <scope>NUCLEOTIDE SEQUENCE</scope>
    <source>
        <strain evidence="2">LMG 29321</strain>
    </source>
</reference>
<dbReference type="AlphaFoldDB" id="A0A158CFW0"/>
<dbReference type="NCBIfam" id="TIGR01493">
    <property type="entry name" value="HAD-SF-IA-v2"/>
    <property type="match status" value="1"/>
</dbReference>
<dbReference type="NCBIfam" id="TIGR01428">
    <property type="entry name" value="HAD_type_II"/>
    <property type="match status" value="1"/>
</dbReference>
<sequence>MIFTTIQLTGANVKLTDFDTLTFDCYGTLIDWETGIFEGLRALLERVKPALTRDRVLEAHARHESSQQRYTPGKRYQDVLAIVYKRLAEEWGVSFTHDECIAYGRSIRNWPAFADSADALRYLKQHYKLVILSNVDNESFTHSNEKLEVEFDGIFTAEDIGSYKPSPRNFEYMLEKLGERGIRKDTILHTAESLFHDHKPANGFGLASCWIYRRHSQPGFGATMDPGSQPTIDFRFNSMADLVKAHQEALLAK</sequence>
<keyword evidence="1" id="KW-0378">Hydrolase</keyword>
<dbReference type="InterPro" id="IPR036412">
    <property type="entry name" value="HAD-like_sf"/>
</dbReference>
<comment type="caution">
    <text evidence="2">The sequence shown here is derived from an EMBL/GenBank/DDBJ whole genome shotgun (WGS) entry which is preliminary data.</text>
</comment>
<dbReference type="CDD" id="cd02588">
    <property type="entry name" value="HAD_L2-DEX"/>
    <property type="match status" value="1"/>
</dbReference>
<dbReference type="Gene3D" id="1.10.150.750">
    <property type="match status" value="1"/>
</dbReference>
<keyword evidence="3" id="KW-1185">Reference proteome</keyword>
<dbReference type="InterPro" id="IPR051540">
    <property type="entry name" value="S-2-haloacid_dehalogenase"/>
</dbReference>
<dbReference type="PANTHER" id="PTHR43316:SF9">
    <property type="entry name" value="ACID DEHALOGENASE, PUTATIVE (AFU_ORTHOLOGUE AFUA_6G14460)-RELATED"/>
    <property type="match status" value="1"/>
</dbReference>
<dbReference type="GO" id="GO:0019120">
    <property type="term" value="F:hydrolase activity, acting on acid halide bonds, in C-halide compounds"/>
    <property type="evidence" value="ECO:0007669"/>
    <property type="project" value="InterPro"/>
</dbReference>
<protein>
    <submittedName>
        <fullName evidence="2">Haloacid dehalogenase</fullName>
    </submittedName>
</protein>
<dbReference type="InterPro" id="IPR006439">
    <property type="entry name" value="HAD-SF_hydro_IA"/>
</dbReference>
<dbReference type="EMBL" id="FCOX02000019">
    <property type="protein sequence ID" value="SAK81151.1"/>
    <property type="molecule type" value="Genomic_DNA"/>
</dbReference>